<dbReference type="InterPro" id="IPR003593">
    <property type="entry name" value="AAA+_ATPase"/>
</dbReference>
<keyword evidence="5" id="KW-1003">Cell membrane</keyword>
<evidence type="ECO:0000313" key="16">
    <source>
        <dbReference type="Proteomes" id="UP000239181"/>
    </source>
</evidence>
<evidence type="ECO:0000256" key="3">
    <source>
        <dbReference type="ARBA" id="ARBA00012191"/>
    </source>
</evidence>
<evidence type="ECO:0000256" key="5">
    <source>
        <dbReference type="ARBA" id="ARBA00022475"/>
    </source>
</evidence>
<evidence type="ECO:0000256" key="4">
    <source>
        <dbReference type="ARBA" id="ARBA00022448"/>
    </source>
</evidence>
<dbReference type="Pfam" id="PF00005">
    <property type="entry name" value="ABC_tran"/>
    <property type="match status" value="1"/>
</dbReference>
<comment type="catalytic activity">
    <reaction evidence="11">
        <text>ATP + H2O + xenobioticSide 1 = ADP + phosphate + xenobioticSide 2.</text>
        <dbReference type="EC" id="7.6.2.2"/>
    </reaction>
</comment>
<keyword evidence="7" id="KW-0547">Nucleotide-binding</keyword>
<dbReference type="GO" id="GO:0015421">
    <property type="term" value="F:ABC-type oligopeptide transporter activity"/>
    <property type="evidence" value="ECO:0007669"/>
    <property type="project" value="TreeGrafter"/>
</dbReference>
<keyword evidence="16" id="KW-1185">Reference proteome</keyword>
<dbReference type="PROSITE" id="PS50929">
    <property type="entry name" value="ABC_TM1F"/>
    <property type="match status" value="1"/>
</dbReference>
<proteinExistence type="inferred from homology"/>
<protein>
    <recommendedName>
        <fullName evidence="3">ABC-type xenobiotic transporter</fullName>
        <ecNumber evidence="3">7.6.2.2</ecNumber>
    </recommendedName>
</protein>
<dbReference type="PANTHER" id="PTHR43394:SF1">
    <property type="entry name" value="ATP-BINDING CASSETTE SUB-FAMILY B MEMBER 10, MITOCHONDRIAL"/>
    <property type="match status" value="1"/>
</dbReference>
<dbReference type="Gene3D" id="1.20.1560.10">
    <property type="entry name" value="ABC transporter type 1, transmembrane domain"/>
    <property type="match status" value="1"/>
</dbReference>
<dbReference type="AlphaFoldDB" id="A0A2S9ICU5"/>
<feature type="transmembrane region" description="Helical" evidence="12">
    <location>
        <begin position="115"/>
        <end position="135"/>
    </location>
</feature>
<keyword evidence="10 12" id="KW-0472">Membrane</keyword>
<accession>A0A2S9ICU5</accession>
<comment type="caution">
    <text evidence="15">The sequence shown here is derived from an EMBL/GenBank/DDBJ whole genome shotgun (WGS) entry which is preliminary data.</text>
</comment>
<dbReference type="FunFam" id="3.40.50.300:FF:000221">
    <property type="entry name" value="Multidrug ABC transporter ATP-binding protein"/>
    <property type="match status" value="1"/>
</dbReference>
<feature type="transmembrane region" description="Helical" evidence="12">
    <location>
        <begin position="42"/>
        <end position="70"/>
    </location>
</feature>
<feature type="domain" description="ABC transmembrane type-1" evidence="14">
    <location>
        <begin position="1"/>
        <end position="282"/>
    </location>
</feature>
<dbReference type="GO" id="GO:0005886">
    <property type="term" value="C:plasma membrane"/>
    <property type="evidence" value="ECO:0007669"/>
    <property type="project" value="UniProtKB-SubCell"/>
</dbReference>
<feature type="transmembrane region" description="Helical" evidence="12">
    <location>
        <begin position="141"/>
        <end position="161"/>
    </location>
</feature>
<dbReference type="Pfam" id="PF00664">
    <property type="entry name" value="ABC_membrane"/>
    <property type="match status" value="1"/>
</dbReference>
<dbReference type="EMBL" id="PDET01000006">
    <property type="protein sequence ID" value="PRD15608.1"/>
    <property type="molecule type" value="Genomic_DNA"/>
</dbReference>
<gene>
    <name evidence="15" type="ORF">CQW29_10295</name>
</gene>
<dbReference type="SMART" id="SM00382">
    <property type="entry name" value="AAA"/>
    <property type="match status" value="1"/>
</dbReference>
<dbReference type="GO" id="GO:0008559">
    <property type="term" value="F:ABC-type xenobiotic transporter activity"/>
    <property type="evidence" value="ECO:0007669"/>
    <property type="project" value="UniProtKB-EC"/>
</dbReference>
<evidence type="ECO:0000256" key="2">
    <source>
        <dbReference type="ARBA" id="ARBA00006526"/>
    </source>
</evidence>
<keyword evidence="4" id="KW-0813">Transport</keyword>
<dbReference type="Gene3D" id="3.40.50.300">
    <property type="entry name" value="P-loop containing nucleotide triphosphate hydrolases"/>
    <property type="match status" value="1"/>
</dbReference>
<evidence type="ECO:0000259" key="13">
    <source>
        <dbReference type="PROSITE" id="PS50893"/>
    </source>
</evidence>
<organism evidence="15 16">
    <name type="scientific">Pantoea coffeiphila</name>
    <dbReference type="NCBI Taxonomy" id="1465635"/>
    <lineage>
        <taxon>Bacteria</taxon>
        <taxon>Pseudomonadati</taxon>
        <taxon>Pseudomonadota</taxon>
        <taxon>Gammaproteobacteria</taxon>
        <taxon>Enterobacterales</taxon>
        <taxon>Erwiniaceae</taxon>
        <taxon>Pantoea</taxon>
    </lineage>
</organism>
<dbReference type="InterPro" id="IPR027417">
    <property type="entry name" value="P-loop_NTPase"/>
</dbReference>
<feature type="transmembrane region" description="Helical" evidence="12">
    <location>
        <begin position="253"/>
        <end position="274"/>
    </location>
</feature>
<evidence type="ECO:0000256" key="6">
    <source>
        <dbReference type="ARBA" id="ARBA00022692"/>
    </source>
</evidence>
<name>A0A2S9ICU5_9GAMM</name>
<dbReference type="CDD" id="cd07346">
    <property type="entry name" value="ABC_6TM_exporters"/>
    <property type="match status" value="1"/>
</dbReference>
<comment type="subcellular location">
    <subcellularLocation>
        <location evidence="1">Cell membrane</location>
        <topology evidence="1">Multi-pass membrane protein</topology>
    </subcellularLocation>
</comment>
<dbReference type="GO" id="GO:0005524">
    <property type="term" value="F:ATP binding"/>
    <property type="evidence" value="ECO:0007669"/>
    <property type="project" value="UniProtKB-KW"/>
</dbReference>
<dbReference type="PROSITE" id="PS00211">
    <property type="entry name" value="ABC_TRANSPORTER_1"/>
    <property type="match status" value="1"/>
</dbReference>
<evidence type="ECO:0000256" key="7">
    <source>
        <dbReference type="ARBA" id="ARBA00022741"/>
    </source>
</evidence>
<evidence type="ECO:0000256" key="12">
    <source>
        <dbReference type="SAM" id="Phobius"/>
    </source>
</evidence>
<dbReference type="InterPro" id="IPR036640">
    <property type="entry name" value="ABC1_TM_sf"/>
</dbReference>
<evidence type="ECO:0000256" key="1">
    <source>
        <dbReference type="ARBA" id="ARBA00004651"/>
    </source>
</evidence>
<evidence type="ECO:0000313" key="15">
    <source>
        <dbReference type="EMBL" id="PRD15608.1"/>
    </source>
</evidence>
<dbReference type="InterPro" id="IPR011527">
    <property type="entry name" value="ABC1_TM_dom"/>
</dbReference>
<evidence type="ECO:0000259" key="14">
    <source>
        <dbReference type="PROSITE" id="PS50929"/>
    </source>
</evidence>
<dbReference type="GO" id="GO:0016887">
    <property type="term" value="F:ATP hydrolysis activity"/>
    <property type="evidence" value="ECO:0007669"/>
    <property type="project" value="InterPro"/>
</dbReference>
<sequence>MSLAVCYSLLALVPYVLVWRLVDGMLSDRALTAGQVWQWVGLAALALALKIALQLTSGLLSHQAAFRLLFDLRRRVIERVGRLPLSVCHQHTSARLKKIISDDIGRIETFVAHHLPDMAAAIITPPAAALLLFFFDWRLALVALIPLPVAILMQCWIFRGFSGRIGDYHRVVADLHTSITDFVKSMPLVKTFNMTVDSHRRYARAVDEHYRLVSGWLRDTRTPMALFKISIDIGLLCLMPVGIWLFAQGEVTLATLFMFLLLGVGLMEPLFNLLQFAGMFSELLKGVENIRDFATMPVQQEAGQWATLKHYDIRFEQVGFTHGNSQKATLDSLSFTAHQHQITAIVGPSGAGKTTAAQLIPRLYEYQRGEVLIGDVPITAMPLEQLMSLVSVVFQDVFIFEETVENNIRMGNTALSEPQIRAAACAACADDFIRALPQGYHTPIRPGMLSGGQAQRLAIARAIARNAPILILDEATAFSDARNEALIQQALSALMQGKTVLVIAHRLNTLTEVDKIVVMSQGTNVAEGPHAELLAACPLYLHMWQAHQQAREWHLPVRQPEVVHE</sequence>
<feature type="domain" description="ABC transporter" evidence="13">
    <location>
        <begin position="313"/>
        <end position="546"/>
    </location>
</feature>
<dbReference type="InterPro" id="IPR017871">
    <property type="entry name" value="ABC_transporter-like_CS"/>
</dbReference>
<keyword evidence="9 12" id="KW-1133">Transmembrane helix</keyword>
<dbReference type="RefSeq" id="WP_105592858.1">
    <property type="nucleotide sequence ID" value="NZ_PDET01000006.1"/>
</dbReference>
<keyword evidence="8" id="KW-0067">ATP-binding</keyword>
<evidence type="ECO:0000256" key="10">
    <source>
        <dbReference type="ARBA" id="ARBA00023136"/>
    </source>
</evidence>
<reference evidence="15 16" key="1">
    <citation type="submission" date="2017-10" db="EMBL/GenBank/DDBJ databases">
        <title>Draft genome of two endophytic bacteria isolated from 'guarana' Paullinia cupana (Mart.) Ducke.</title>
        <authorList>
            <person name="Siqueira K.A."/>
            <person name="Liotti R.G."/>
            <person name="Mendes T.A."/>
            <person name="Soares M.A."/>
        </authorList>
    </citation>
    <scope>NUCLEOTIDE SEQUENCE [LARGE SCALE GENOMIC DNA]</scope>
    <source>
        <strain evidence="15 16">342</strain>
    </source>
</reference>
<dbReference type="PANTHER" id="PTHR43394">
    <property type="entry name" value="ATP-DEPENDENT PERMEASE MDL1, MITOCHONDRIAL"/>
    <property type="match status" value="1"/>
</dbReference>
<comment type="similarity">
    <text evidence="2">Belongs to the ABC transporter superfamily. Drug exporter-2 (TC 3.A.1.117) family.</text>
</comment>
<dbReference type="InterPro" id="IPR039421">
    <property type="entry name" value="Type_1_exporter"/>
</dbReference>
<evidence type="ECO:0000256" key="8">
    <source>
        <dbReference type="ARBA" id="ARBA00022840"/>
    </source>
</evidence>
<keyword evidence="6 12" id="KW-0812">Transmembrane</keyword>
<dbReference type="SUPFAM" id="SSF90123">
    <property type="entry name" value="ABC transporter transmembrane region"/>
    <property type="match status" value="1"/>
</dbReference>
<dbReference type="InterPro" id="IPR003439">
    <property type="entry name" value="ABC_transporter-like_ATP-bd"/>
</dbReference>
<dbReference type="Proteomes" id="UP000239181">
    <property type="component" value="Unassembled WGS sequence"/>
</dbReference>
<dbReference type="PROSITE" id="PS50893">
    <property type="entry name" value="ABC_TRANSPORTER_2"/>
    <property type="match status" value="1"/>
</dbReference>
<feature type="transmembrane region" description="Helical" evidence="12">
    <location>
        <begin position="225"/>
        <end position="247"/>
    </location>
</feature>
<dbReference type="EC" id="7.6.2.2" evidence="3"/>
<dbReference type="SUPFAM" id="SSF52540">
    <property type="entry name" value="P-loop containing nucleoside triphosphate hydrolases"/>
    <property type="match status" value="1"/>
</dbReference>
<dbReference type="OrthoDB" id="9806127at2"/>
<evidence type="ECO:0000256" key="9">
    <source>
        <dbReference type="ARBA" id="ARBA00022989"/>
    </source>
</evidence>
<evidence type="ECO:0000256" key="11">
    <source>
        <dbReference type="ARBA" id="ARBA00034018"/>
    </source>
</evidence>